<evidence type="ECO:0008006" key="4">
    <source>
        <dbReference type="Google" id="ProtNLM"/>
    </source>
</evidence>
<proteinExistence type="predicted"/>
<name>A0A449A4F8_9BACT</name>
<keyword evidence="1" id="KW-0732">Signal</keyword>
<evidence type="ECO:0000313" key="2">
    <source>
        <dbReference type="EMBL" id="VEU59141.1"/>
    </source>
</evidence>
<gene>
    <name evidence="2" type="ORF">NCTC10166_00096</name>
</gene>
<evidence type="ECO:0000256" key="1">
    <source>
        <dbReference type="SAM" id="SignalP"/>
    </source>
</evidence>
<evidence type="ECO:0000313" key="3">
    <source>
        <dbReference type="Proteomes" id="UP000289440"/>
    </source>
</evidence>
<protein>
    <recommendedName>
        <fullName evidence="4">Lipoprotein</fullName>
    </recommendedName>
</protein>
<feature type="chain" id="PRO_5019441706" description="Lipoprotein" evidence="1">
    <location>
        <begin position="26"/>
        <end position="63"/>
    </location>
</feature>
<feature type="signal peptide" evidence="1">
    <location>
        <begin position="1"/>
        <end position="25"/>
    </location>
</feature>
<dbReference type="KEGG" id="mnu:NCTC10166_00096"/>
<accession>A0A449A4F8</accession>
<sequence>MKKRTKIFMIILVIALLLSAGGGGAARSFSHSKTTHSQNNFTKKRYNYIPPVYKKPQIYKKTR</sequence>
<reference evidence="2 3" key="1">
    <citation type="submission" date="2019-01" db="EMBL/GenBank/DDBJ databases">
        <authorList>
            <consortium name="Pathogen Informatics"/>
        </authorList>
    </citation>
    <scope>NUCLEOTIDE SEQUENCE [LARGE SCALE GENOMIC DNA]</scope>
    <source>
        <strain evidence="2 3">NCTC10166</strain>
    </source>
</reference>
<dbReference type="Proteomes" id="UP000289440">
    <property type="component" value="Chromosome"/>
</dbReference>
<dbReference type="EMBL" id="LR214951">
    <property type="protein sequence ID" value="VEU59141.1"/>
    <property type="molecule type" value="Genomic_DNA"/>
</dbReference>
<dbReference type="RefSeq" id="WP_129719542.1">
    <property type="nucleotide sequence ID" value="NZ_LR214951.1"/>
</dbReference>
<keyword evidence="3" id="KW-1185">Reference proteome</keyword>
<dbReference type="AlphaFoldDB" id="A0A449A4F8"/>
<organism evidence="2 3">
    <name type="scientific">Mesomycoplasma neurolyticum</name>
    <dbReference type="NCBI Taxonomy" id="2120"/>
    <lineage>
        <taxon>Bacteria</taxon>
        <taxon>Bacillati</taxon>
        <taxon>Mycoplasmatota</taxon>
        <taxon>Mycoplasmoidales</taxon>
        <taxon>Metamycoplasmataceae</taxon>
        <taxon>Mesomycoplasma</taxon>
    </lineage>
</organism>